<keyword evidence="8" id="KW-1185">Reference proteome</keyword>
<comment type="subcellular location">
    <subcellularLocation>
        <location evidence="1">Nucleus</location>
        <location evidence="1">Nucleolus</location>
    </subcellularLocation>
</comment>
<dbReference type="InterPro" id="IPR045209">
    <property type="entry name" value="Rrp5"/>
</dbReference>
<protein>
    <submittedName>
        <fullName evidence="7">rRNA bioproteinsis protein rrp5</fullName>
    </submittedName>
</protein>
<feature type="compositionally biased region" description="Basic and acidic residues" evidence="5">
    <location>
        <begin position="176"/>
        <end position="186"/>
    </location>
</feature>
<dbReference type="GO" id="GO:0003723">
    <property type="term" value="F:RNA binding"/>
    <property type="evidence" value="ECO:0007669"/>
    <property type="project" value="TreeGrafter"/>
</dbReference>
<feature type="domain" description="S1 motif" evidence="6">
    <location>
        <begin position="937"/>
        <end position="1007"/>
    </location>
</feature>
<evidence type="ECO:0000256" key="3">
    <source>
        <dbReference type="ARBA" id="ARBA00022737"/>
    </source>
</evidence>
<feature type="domain" description="S1 motif" evidence="6">
    <location>
        <begin position="743"/>
        <end position="819"/>
    </location>
</feature>
<feature type="domain" description="S1 motif" evidence="6">
    <location>
        <begin position="1029"/>
        <end position="1098"/>
    </location>
</feature>
<dbReference type="InterPro" id="IPR003029">
    <property type="entry name" value="S1_domain"/>
</dbReference>
<evidence type="ECO:0000259" key="6">
    <source>
        <dbReference type="PROSITE" id="PS50126"/>
    </source>
</evidence>
<dbReference type="Gene3D" id="1.25.40.10">
    <property type="entry name" value="Tetratricopeptide repeat domain"/>
    <property type="match status" value="1"/>
</dbReference>
<feature type="compositionally biased region" description="Basic and acidic residues" evidence="5">
    <location>
        <begin position="155"/>
        <end position="165"/>
    </location>
</feature>
<sequence length="1315" mass="146107">MGKHINTSFHSVSILPLAIAEKPDTLLTIAYLPSGEIPSAYTLYCFPTSGTHPNPTGACDIVYAVDGYLEILKQSQPACVPQNSNVSIVVSGTVGGNSFDLRKNYTDDCAARADLGISIASTSEESFPRGGASALTPLEHREISNKVARDLFNTENKKVADEEPPKKKRKPSKTAKKTEVKEQKKTKSDKAYIEQLTFKKLTVGTSFLGLANQDDDEDEEMEESGLPQLNQLFHVGQWVRCRIINLQSGDKKTIELSLKPSVVNEDIVKDDITPGVTLGATVKSVEDHGYILDLGVKDLAGFLPLKESKSYIQKFNRDEELAVGQYVECAVQKVAGRTVNVTIDRTKVGCAFVEDPFSRITSVLPGQLVTGLSDVVQNNGLSVKLQGLYPTTIDQSHIPTSIDIEKNYKLGQSLTFRTLFTMLNTEDKKIAGSLLTHVLELDVPTVANNTKSDKFVADLFPTGSFLENVKVARTNSSGVWMTLDGVEGISGYVHVSRLADEHINSVSGTSGKFKIGTTHRARILGYNPVDALLVLTLQPSVLAEKFLRVADIEVGSTIECEVEKLVPAGVIVKVSKSITGLVPTNHMADVKLTRPEYKFKTGKKIQCRVLSTEPDRQKVFLTLKKSLINSEYPIFKDIHEIKVDDVSHGVIISIKNNGCVVGYYNNLRAFVPAKEMTETRVDDLSQVFNIGQTVKTTVLSVDPEENRMLSSFINTKKKAEKKAESKAKLDAKHEAKNDALAPGRLVTATIKSVKKSHLTLTLPNNTEGRLHISEVFNSFDEIKNLKAPLSEFRSKQEIEVRILGVRNTKLNTYLPITRASKVKQHLECSLRLHGSEDDSAREMRNIKAGDEFIGFISDIHTNYITVSIGSHTSGTLQKNLASTDINVCNNLTKHFINGQAIRVAALVVDSNKSSIDFMHLEDPNMPRITDVSALEEGQIMNATVQRINKVNGLVLTLTSKIAGKAYLTELADTYTEEPTSAFQEGQVVRVAVVHVNADKHQVDLSLRPSRIYPGIESNEIKTFADIKRGHVYEGYVSNIAPQGVFVKLNHSIVARVKIANLSDTFVKEWKDVYKLGQLVKAKIIYIDYDMQRLEASLKKSVVEGAVAAEKKSEQQAEESDSDEEMPEVDEDSDEEMQEQEEDDKEESDEEEEKEESDKEESDEEEEETSTAALNIDNFDWTGINNLPDWTAELNSQTPQTANDYERLLVGSPNSSYLWINYMAYHLRLSEVSKARDIGARALKTINFREEQEKMNVWVALLNLENNFGTDESLQEVVKRALIYCDPLKVYVQLAKIYERSEKDDKAVALYEEMAK</sequence>
<feature type="domain" description="S1 motif" evidence="6">
    <location>
        <begin position="555"/>
        <end position="624"/>
    </location>
</feature>
<dbReference type="CDD" id="cd05702">
    <property type="entry name" value="S1_Rrp5_repeat_hs11_sc8"/>
    <property type="match status" value="1"/>
</dbReference>
<dbReference type="Gene3D" id="3.30.350.10">
    <property type="entry name" value="Subtilisin inhibitor-like"/>
    <property type="match status" value="1"/>
</dbReference>
<evidence type="ECO:0000313" key="8">
    <source>
        <dbReference type="Proteomes" id="UP000253551"/>
    </source>
</evidence>
<keyword evidence="4" id="KW-0539">Nucleus</keyword>
<dbReference type="OrthoDB" id="412781at2759"/>
<feature type="domain" description="S1 motif" evidence="6">
    <location>
        <begin position="849"/>
        <end position="920"/>
    </location>
</feature>
<dbReference type="InterPro" id="IPR023549">
    <property type="entry name" value="Subtilisin_inhibitor"/>
</dbReference>
<dbReference type="SUPFAM" id="SSF50249">
    <property type="entry name" value="Nucleic acid-binding proteins"/>
    <property type="match status" value="8"/>
</dbReference>
<dbReference type="Pfam" id="PF23459">
    <property type="entry name" value="S1_RRP5"/>
    <property type="match status" value="2"/>
</dbReference>
<keyword evidence="2" id="KW-0698">rRNA processing</keyword>
<evidence type="ECO:0000256" key="5">
    <source>
        <dbReference type="SAM" id="MobiDB-lite"/>
    </source>
</evidence>
<dbReference type="Gene3D" id="2.40.50.140">
    <property type="entry name" value="Nucleic acid-binding proteins"/>
    <property type="match status" value="7"/>
</dbReference>
<dbReference type="FunFam" id="2.40.50.140:FF:000155">
    <property type="entry name" value="rRNA biogenesis protein RRP5"/>
    <property type="match status" value="1"/>
</dbReference>
<evidence type="ECO:0000313" key="7">
    <source>
        <dbReference type="EMBL" id="RCI07191.1"/>
    </source>
</evidence>
<dbReference type="GO" id="GO:0032040">
    <property type="term" value="C:small-subunit processome"/>
    <property type="evidence" value="ECO:0007669"/>
    <property type="project" value="TreeGrafter"/>
</dbReference>
<dbReference type="GO" id="GO:0004867">
    <property type="term" value="F:serine-type endopeptidase inhibitor activity"/>
    <property type="evidence" value="ECO:0007669"/>
    <property type="project" value="InterPro"/>
</dbReference>
<feature type="domain" description="S1 motif" evidence="6">
    <location>
        <begin position="275"/>
        <end position="346"/>
    </location>
</feature>
<dbReference type="PANTHER" id="PTHR23270:SF10">
    <property type="entry name" value="PROTEIN RRP5 HOMOLOG"/>
    <property type="match status" value="1"/>
</dbReference>
<reference evidence="7 8" key="1">
    <citation type="journal article" date="2018" name="G3 (Bethesda)">
        <title>Phylogenetic and Phylogenomic Definition of Rhizopus Species.</title>
        <authorList>
            <person name="Gryganskyi A.P."/>
            <person name="Golan J."/>
            <person name="Dolatabadi S."/>
            <person name="Mondo S."/>
            <person name="Robb S."/>
            <person name="Idnurm A."/>
            <person name="Muszewska A."/>
            <person name="Steczkiewicz K."/>
            <person name="Masonjones S."/>
            <person name="Liao H.L."/>
            <person name="Gajdeczka M.T."/>
            <person name="Anike F."/>
            <person name="Vuek A."/>
            <person name="Anishchenko I.M."/>
            <person name="Voigt K."/>
            <person name="de Hoog G.S."/>
            <person name="Smith M.E."/>
            <person name="Heitman J."/>
            <person name="Vilgalys R."/>
            <person name="Stajich J.E."/>
        </authorList>
    </citation>
    <scope>NUCLEOTIDE SEQUENCE [LARGE SCALE GENOMIC DNA]</scope>
    <source>
        <strain evidence="7 8">LSU 92-RS-03</strain>
    </source>
</reference>
<feature type="domain" description="S1 motif" evidence="6">
    <location>
        <begin position="463"/>
        <end position="538"/>
    </location>
</feature>
<gene>
    <name evidence="7" type="primary">RRP5_3</name>
    <name evidence="7" type="ORF">CU098_013961</name>
</gene>
<name>A0A367KYA8_RHIST</name>
<dbReference type="SUPFAM" id="SSF55399">
    <property type="entry name" value="Subtilisin inhibitor"/>
    <property type="match status" value="1"/>
</dbReference>
<dbReference type="PANTHER" id="PTHR23270">
    <property type="entry name" value="PROGRAMMED CELL DEATH PROTEIN 11 PRE-RRNA PROCESSING PROTEIN RRP5"/>
    <property type="match status" value="1"/>
</dbReference>
<organism evidence="7 8">
    <name type="scientific">Rhizopus stolonifer</name>
    <name type="common">Rhizopus nigricans</name>
    <dbReference type="NCBI Taxonomy" id="4846"/>
    <lineage>
        <taxon>Eukaryota</taxon>
        <taxon>Fungi</taxon>
        <taxon>Fungi incertae sedis</taxon>
        <taxon>Mucoromycota</taxon>
        <taxon>Mucoromycotina</taxon>
        <taxon>Mucoromycetes</taxon>
        <taxon>Mucorales</taxon>
        <taxon>Mucorineae</taxon>
        <taxon>Rhizopodaceae</taxon>
        <taxon>Rhizopus</taxon>
    </lineage>
</organism>
<evidence type="ECO:0000256" key="2">
    <source>
        <dbReference type="ARBA" id="ARBA00022552"/>
    </source>
</evidence>
<evidence type="ECO:0000256" key="1">
    <source>
        <dbReference type="ARBA" id="ARBA00004604"/>
    </source>
</evidence>
<feature type="compositionally biased region" description="Basic residues" evidence="5">
    <location>
        <begin position="166"/>
        <end position="175"/>
    </location>
</feature>
<feature type="domain" description="S1 motif" evidence="6">
    <location>
        <begin position="644"/>
        <end position="713"/>
    </location>
</feature>
<dbReference type="InterPro" id="IPR012340">
    <property type="entry name" value="NA-bd_OB-fold"/>
</dbReference>
<dbReference type="GO" id="GO:0006364">
    <property type="term" value="P:rRNA processing"/>
    <property type="evidence" value="ECO:0007669"/>
    <property type="project" value="UniProtKB-KW"/>
</dbReference>
<feature type="region of interest" description="Disordered" evidence="5">
    <location>
        <begin position="154"/>
        <end position="186"/>
    </location>
</feature>
<dbReference type="InterPro" id="IPR036819">
    <property type="entry name" value="Subtilisin_inhibitor-like_sf"/>
</dbReference>
<feature type="non-terminal residue" evidence="7">
    <location>
        <position position="1315"/>
    </location>
</feature>
<dbReference type="InterPro" id="IPR048058">
    <property type="entry name" value="Rrp5_S1_rpt_hs11_sc8"/>
</dbReference>
<dbReference type="EMBL" id="PJQM01000018">
    <property type="protein sequence ID" value="RCI07191.1"/>
    <property type="molecule type" value="Genomic_DNA"/>
</dbReference>
<dbReference type="STRING" id="4846.A0A367KYA8"/>
<dbReference type="Pfam" id="PF00720">
    <property type="entry name" value="SSI"/>
    <property type="match status" value="1"/>
</dbReference>
<dbReference type="Pfam" id="PF00575">
    <property type="entry name" value="S1"/>
    <property type="match status" value="2"/>
</dbReference>
<dbReference type="Proteomes" id="UP000253551">
    <property type="component" value="Unassembled WGS sequence"/>
</dbReference>
<proteinExistence type="predicted"/>
<feature type="compositionally biased region" description="Acidic residues" evidence="5">
    <location>
        <begin position="1115"/>
        <end position="1168"/>
    </location>
</feature>
<keyword evidence="3" id="KW-0677">Repeat</keyword>
<evidence type="ECO:0000256" key="4">
    <source>
        <dbReference type="ARBA" id="ARBA00023242"/>
    </source>
</evidence>
<dbReference type="Pfam" id="PF24685">
    <property type="entry name" value="OB_RRP5_4th"/>
    <property type="match status" value="1"/>
</dbReference>
<comment type="caution">
    <text evidence="7">The sequence shown here is derived from an EMBL/GenBank/DDBJ whole genome shotgun (WGS) entry which is preliminary data.</text>
</comment>
<dbReference type="InterPro" id="IPR057301">
    <property type="entry name" value="Rrp5_OB_4th"/>
</dbReference>
<dbReference type="SMART" id="SM00316">
    <property type="entry name" value="S1"/>
    <property type="match status" value="8"/>
</dbReference>
<dbReference type="FunFam" id="2.40.50.140:FF:000103">
    <property type="entry name" value="protein RRP5 homolog"/>
    <property type="match status" value="2"/>
</dbReference>
<accession>A0A367KYA8</accession>
<dbReference type="FunFam" id="2.40.50.140:FF:000148">
    <property type="entry name" value="protein RRP5 homolog isoform X1"/>
    <property type="match status" value="1"/>
</dbReference>
<dbReference type="CDD" id="cd05697">
    <property type="entry name" value="S1_Rrp5_repeat_hs5"/>
    <property type="match status" value="1"/>
</dbReference>
<feature type="region of interest" description="Disordered" evidence="5">
    <location>
        <begin position="1109"/>
        <end position="1176"/>
    </location>
</feature>
<dbReference type="InterPro" id="IPR011990">
    <property type="entry name" value="TPR-like_helical_dom_sf"/>
</dbReference>
<dbReference type="InterPro" id="IPR057302">
    <property type="entry name" value="Rrp5_S1"/>
</dbReference>
<dbReference type="PROSITE" id="PS50126">
    <property type="entry name" value="S1"/>
    <property type="match status" value="8"/>
</dbReference>